<dbReference type="InterPro" id="IPR004360">
    <property type="entry name" value="Glyas_Fos-R_dOase_dom"/>
</dbReference>
<dbReference type="InterPro" id="IPR037523">
    <property type="entry name" value="VOC_core"/>
</dbReference>
<gene>
    <name evidence="4" type="ORF">J2Z30_008982</name>
    <name evidence="3" type="ORF">SIRAN5855</name>
</gene>
<dbReference type="Gene3D" id="3.10.180.10">
    <property type="entry name" value="2,3-Dihydroxybiphenyl 1,2-Dioxygenase, domain 1"/>
    <property type="match status" value="2"/>
</dbReference>
<name>A0A060ZT22_9ACTN</name>
<keyword evidence="4" id="KW-0456">Lyase</keyword>
<dbReference type="GO" id="GO:0051213">
    <property type="term" value="F:dioxygenase activity"/>
    <property type="evidence" value="ECO:0007669"/>
    <property type="project" value="UniProtKB-KW"/>
</dbReference>
<dbReference type="CDD" id="cd07247">
    <property type="entry name" value="SgaA_N_like"/>
    <property type="match status" value="2"/>
</dbReference>
<dbReference type="HOGENOM" id="CLU_069623_3_0_11"/>
<organism evidence="3">
    <name type="scientific">Streptomyces iranensis</name>
    <dbReference type="NCBI Taxonomy" id="576784"/>
    <lineage>
        <taxon>Bacteria</taxon>
        <taxon>Bacillati</taxon>
        <taxon>Actinomycetota</taxon>
        <taxon>Actinomycetes</taxon>
        <taxon>Kitasatosporales</taxon>
        <taxon>Streptomycetaceae</taxon>
        <taxon>Streptomyces</taxon>
        <taxon>Streptomyces violaceusniger group</taxon>
    </lineage>
</organism>
<dbReference type="RefSeq" id="WP_044574173.1">
    <property type="nucleotide sequence ID" value="NZ_BAABDR010000087.1"/>
</dbReference>
<accession>A0A060ZT22</accession>
<protein>
    <submittedName>
        <fullName evidence="4">Enzyme related to lactoylglutathione lyase</fullName>
    </submittedName>
    <submittedName>
        <fullName evidence="3">Glyoxalase/bleomycin resistanceprotein/dioxygenase</fullName>
    </submittedName>
</protein>
<dbReference type="EMBL" id="JAGGLR010000034">
    <property type="protein sequence ID" value="MBP2067915.1"/>
    <property type="molecule type" value="Genomic_DNA"/>
</dbReference>
<evidence type="ECO:0000256" key="1">
    <source>
        <dbReference type="SAM" id="MobiDB-lite"/>
    </source>
</evidence>
<reference evidence="4 5" key="2">
    <citation type="submission" date="2021-03" db="EMBL/GenBank/DDBJ databases">
        <title>Genomic Encyclopedia of Type Strains, Phase IV (KMG-IV): sequencing the most valuable type-strain genomes for metagenomic binning, comparative biology and taxonomic classification.</title>
        <authorList>
            <person name="Goeker M."/>
        </authorList>
    </citation>
    <scope>NUCLEOTIDE SEQUENCE [LARGE SCALE GENOMIC DNA]</scope>
    <source>
        <strain evidence="4 5">DSM 41954</strain>
    </source>
</reference>
<dbReference type="Pfam" id="PF00903">
    <property type="entry name" value="Glyoxalase"/>
    <property type="match status" value="2"/>
</dbReference>
<keyword evidence="3" id="KW-0560">Oxidoreductase</keyword>
<evidence type="ECO:0000259" key="2">
    <source>
        <dbReference type="PROSITE" id="PS51819"/>
    </source>
</evidence>
<keyword evidence="5" id="KW-1185">Reference proteome</keyword>
<dbReference type="InterPro" id="IPR052164">
    <property type="entry name" value="Anthracycline_SecMetBiosynth"/>
</dbReference>
<reference evidence="3" key="1">
    <citation type="submission" date="2014-05" db="EMBL/GenBank/DDBJ databases">
        <authorList>
            <person name="Horn Fabian"/>
        </authorList>
    </citation>
    <scope>NUCLEOTIDE SEQUENCE</scope>
</reference>
<evidence type="ECO:0000313" key="3">
    <source>
        <dbReference type="EMBL" id="CDR09235.1"/>
    </source>
</evidence>
<feature type="domain" description="VOC" evidence="2">
    <location>
        <begin position="11"/>
        <end position="128"/>
    </location>
</feature>
<evidence type="ECO:0000313" key="4">
    <source>
        <dbReference type="EMBL" id="MBP2067915.1"/>
    </source>
</evidence>
<dbReference type="GO" id="GO:0016829">
    <property type="term" value="F:lyase activity"/>
    <property type="evidence" value="ECO:0007669"/>
    <property type="project" value="UniProtKB-KW"/>
</dbReference>
<proteinExistence type="predicted"/>
<keyword evidence="3" id="KW-0223">Dioxygenase</keyword>
<dbReference type="AlphaFoldDB" id="A0A060ZT22"/>
<evidence type="ECO:0000313" key="5">
    <source>
        <dbReference type="Proteomes" id="UP000756710"/>
    </source>
</evidence>
<sequence length="272" mass="28639">MPEVTSYQPGTPCWIDLMVPDQQAALDFYSGLFGWEGEVGPPETGGYATWTLRGKPVAGVMSAQSMGEEAPPPTVWTTYFCSADAQATSESISRAGGTVLMPVMEVMDLGRMLVAADPLGAVFGVWQPLGFTGAGLVNEAGTLIWNELNTTDREAASAFYAEALGVESTPMEGEGAEGYFALSVDGRTVGGLQPLREGMPPEVPPHWLVYFAVEDTDRISAKVSAGGGTVLRPPYEMVAGRMSLVKDPQGAPFALIAPKPMPSSPSGGTSQR</sequence>
<feature type="region of interest" description="Disordered" evidence="1">
    <location>
        <begin position="253"/>
        <end position="272"/>
    </location>
</feature>
<dbReference type="SUPFAM" id="SSF54593">
    <property type="entry name" value="Glyoxalase/Bleomycin resistance protein/Dihydroxybiphenyl dioxygenase"/>
    <property type="match status" value="2"/>
</dbReference>
<dbReference type="InterPro" id="IPR029068">
    <property type="entry name" value="Glyas_Bleomycin-R_OHBP_Dase"/>
</dbReference>
<dbReference type="PANTHER" id="PTHR33993">
    <property type="entry name" value="GLYOXALASE-RELATED"/>
    <property type="match status" value="1"/>
</dbReference>
<feature type="domain" description="VOC" evidence="2">
    <location>
        <begin position="142"/>
        <end position="258"/>
    </location>
</feature>
<dbReference type="PANTHER" id="PTHR33993:SF10">
    <property type="entry name" value="CONSERVED PROTEIN"/>
    <property type="match status" value="1"/>
</dbReference>
<dbReference type="EMBL" id="LK022848">
    <property type="protein sequence ID" value="CDR09235.1"/>
    <property type="molecule type" value="Genomic_DNA"/>
</dbReference>
<dbReference type="PROSITE" id="PS51819">
    <property type="entry name" value="VOC"/>
    <property type="match status" value="2"/>
</dbReference>
<dbReference type="Proteomes" id="UP000756710">
    <property type="component" value="Unassembled WGS sequence"/>
</dbReference>